<dbReference type="OrthoDB" id="64737at2"/>
<evidence type="ECO:0000313" key="3">
    <source>
        <dbReference type="Proteomes" id="UP000241010"/>
    </source>
</evidence>
<reference evidence="2 3" key="1">
    <citation type="submission" date="2018-03" db="EMBL/GenBank/DDBJ databases">
        <title>Cereibacter changlensis.</title>
        <authorList>
            <person name="Meyer T.E."/>
            <person name="Miller S."/>
            <person name="Lodha T."/>
            <person name="Gandham S."/>
            <person name="Chintalapati S."/>
            <person name="Chintalapati V.R."/>
        </authorList>
    </citation>
    <scope>NUCLEOTIDE SEQUENCE [LARGE SCALE GENOMIC DNA]</scope>
    <source>
        <strain evidence="2 3">JA139</strain>
    </source>
</reference>
<organism evidence="2 3">
    <name type="scientific">Cereibacter changlensis JA139</name>
    <dbReference type="NCBI Taxonomy" id="1188249"/>
    <lineage>
        <taxon>Bacteria</taxon>
        <taxon>Pseudomonadati</taxon>
        <taxon>Pseudomonadota</taxon>
        <taxon>Alphaproteobacteria</taxon>
        <taxon>Rhodobacterales</taxon>
        <taxon>Paracoccaceae</taxon>
        <taxon>Cereibacter</taxon>
    </lineage>
</organism>
<keyword evidence="3" id="KW-1185">Reference proteome</keyword>
<name>A0A2T4JWV9_9RHOB</name>
<dbReference type="EMBL" id="PZKG01000023">
    <property type="protein sequence ID" value="PTE22400.1"/>
    <property type="molecule type" value="Genomic_DNA"/>
</dbReference>
<keyword evidence="1" id="KW-1133">Transmembrane helix</keyword>
<keyword evidence="1" id="KW-0472">Membrane</keyword>
<evidence type="ECO:0000313" key="2">
    <source>
        <dbReference type="EMBL" id="PTE22400.1"/>
    </source>
</evidence>
<protein>
    <submittedName>
        <fullName evidence="2">DUF1345 domain-containing protein</fullName>
    </submittedName>
</protein>
<evidence type="ECO:0000256" key="1">
    <source>
        <dbReference type="SAM" id="Phobius"/>
    </source>
</evidence>
<feature type="transmembrane region" description="Helical" evidence="1">
    <location>
        <begin position="189"/>
        <end position="212"/>
    </location>
</feature>
<comment type="caution">
    <text evidence="2">The sequence shown here is derived from an EMBL/GenBank/DDBJ whole genome shotgun (WGS) entry which is preliminary data.</text>
</comment>
<feature type="transmembrane region" description="Helical" evidence="1">
    <location>
        <begin position="72"/>
        <end position="99"/>
    </location>
</feature>
<gene>
    <name evidence="2" type="ORF">C5F48_07430</name>
</gene>
<sequence length="216" mass="23039">MPAFTRHRRFLIAFGIGLLLGAASLPLPLARLDRVLVAADGFFVVYLWLMLRFTRRTEPDDLRAHAELSAEGLPLILALALGTVTLSLVSIFAILNAAAAPPLEVALALASVPLGWAMLHMLSAFHYASLFYARADSLPGAAQRDSGGLDFPGTSEPGAWDFVYFAFVLGMTAQTADVALTDGRLRRAVLAHSIASFFYNTVLIALVVNAALTPGG</sequence>
<accession>A0A2T4JWV9</accession>
<dbReference type="RefSeq" id="WP_107663270.1">
    <property type="nucleotide sequence ID" value="NZ_PZKG01000023.1"/>
</dbReference>
<dbReference type="InterPro" id="IPR009781">
    <property type="entry name" value="DUF1345"/>
</dbReference>
<dbReference type="Pfam" id="PF07077">
    <property type="entry name" value="DUF1345"/>
    <property type="match status" value="1"/>
</dbReference>
<feature type="transmembrane region" description="Helical" evidence="1">
    <location>
        <begin position="105"/>
        <end position="128"/>
    </location>
</feature>
<dbReference type="Proteomes" id="UP000241010">
    <property type="component" value="Unassembled WGS sequence"/>
</dbReference>
<dbReference type="AlphaFoldDB" id="A0A2T4JWV9"/>
<proteinExistence type="predicted"/>
<feature type="transmembrane region" description="Helical" evidence="1">
    <location>
        <begin position="34"/>
        <end position="51"/>
    </location>
</feature>
<keyword evidence="1" id="KW-0812">Transmembrane</keyword>